<evidence type="ECO:0000313" key="11">
    <source>
        <dbReference type="Proteomes" id="UP001469089"/>
    </source>
</evidence>
<protein>
    <recommendedName>
        <fullName evidence="4 7">dTDP-glucose 4,6-dehydratase</fullName>
        <ecNumber evidence="4 7">4.2.1.46</ecNumber>
    </recommendedName>
</protein>
<keyword evidence="11" id="KW-1185">Reference proteome</keyword>
<name>A0ABV1M193_9BURK</name>
<evidence type="ECO:0000256" key="6">
    <source>
        <dbReference type="ARBA" id="ARBA00023239"/>
    </source>
</evidence>
<dbReference type="Gene3D" id="3.40.50.720">
    <property type="entry name" value="NAD(P)-binding Rossmann-like Domain"/>
    <property type="match status" value="1"/>
</dbReference>
<comment type="catalytic activity">
    <reaction evidence="1 7">
        <text>dTDP-alpha-D-glucose = dTDP-4-dehydro-6-deoxy-alpha-D-glucose + H2O</text>
        <dbReference type="Rhea" id="RHEA:17221"/>
        <dbReference type="ChEBI" id="CHEBI:15377"/>
        <dbReference type="ChEBI" id="CHEBI:57477"/>
        <dbReference type="ChEBI" id="CHEBI:57649"/>
        <dbReference type="EC" id="4.2.1.46"/>
    </reaction>
</comment>
<dbReference type="InterPro" id="IPR036291">
    <property type="entry name" value="NAD(P)-bd_dom_sf"/>
</dbReference>
<keyword evidence="5" id="KW-0520">NAD</keyword>
<dbReference type="CDD" id="cd05246">
    <property type="entry name" value="dTDP_GD_SDR_e"/>
    <property type="match status" value="1"/>
</dbReference>
<feature type="compositionally biased region" description="Polar residues" evidence="8">
    <location>
        <begin position="158"/>
        <end position="169"/>
    </location>
</feature>
<dbReference type="NCBIfam" id="TIGR01181">
    <property type="entry name" value="dTDP_gluc_dehyt"/>
    <property type="match status" value="1"/>
</dbReference>
<dbReference type="Proteomes" id="UP001469089">
    <property type="component" value="Unassembled WGS sequence"/>
</dbReference>
<evidence type="ECO:0000259" key="9">
    <source>
        <dbReference type="Pfam" id="PF16363"/>
    </source>
</evidence>
<accession>A0ABV1M193</accession>
<sequence length="346" mass="39019">MSHRPQRVLVTGGAGFIGANFVRHLLATDPQAQIVTLDLLTYAGKLDNLVDLPDEDRHRIVVGDICDRQLVDALLREHAIDTIIHFAAESHVDRSIAGPGEFVRTNVIGTATLLDAARQYWFGEQRLDRSTARAQRRFHHIGTDEVYGSLGPDDPPFSETTRYAPNSPYSAGKAGSDHLVRAYWHTYGLPVTTTNCSNNYGPLQHDEKFVPTVIRSCVEGMRIPVYGDGSNIRDWVFVDDHCRAIDAVVRRGALGETYNVGGCNEWKNVDIVRLICTLMDEHRQDRTPHARLVEFVTDRPGHDWRYAIDARKIIDELGWLPQESFESGIRKTLAWNLSRLTQLTRP</sequence>
<comment type="similarity">
    <text evidence="3 7">Belongs to the NAD(P)-dependent epimerase/dehydratase family. dTDP-glucose dehydratase subfamily.</text>
</comment>
<comment type="cofactor">
    <cofactor evidence="2 7">
        <name>NAD(+)</name>
        <dbReference type="ChEBI" id="CHEBI:57540"/>
    </cofactor>
</comment>
<evidence type="ECO:0000256" key="1">
    <source>
        <dbReference type="ARBA" id="ARBA00001539"/>
    </source>
</evidence>
<evidence type="ECO:0000256" key="8">
    <source>
        <dbReference type="SAM" id="MobiDB-lite"/>
    </source>
</evidence>
<dbReference type="Gene3D" id="3.90.25.10">
    <property type="entry name" value="UDP-galactose 4-epimerase, domain 1"/>
    <property type="match status" value="1"/>
</dbReference>
<feature type="domain" description="NAD(P)-binding" evidence="9">
    <location>
        <begin position="9"/>
        <end position="332"/>
    </location>
</feature>
<dbReference type="EC" id="4.2.1.46" evidence="4 7"/>
<reference evidence="10 11" key="1">
    <citation type="journal article" date="2024" name="Chem. Sci.">
        <title>Discovery of a lagriamide polyketide by integrated genome mining, isotopic labeling, and untargeted metabolomics.</title>
        <authorList>
            <person name="Fergusson C.H."/>
            <person name="Saulog J."/>
            <person name="Paulo B.S."/>
            <person name="Wilson D.M."/>
            <person name="Liu D.Y."/>
            <person name="Morehouse N.J."/>
            <person name="Waterworth S."/>
            <person name="Barkei J."/>
            <person name="Gray C.A."/>
            <person name="Kwan J.C."/>
            <person name="Eustaquio A.S."/>
            <person name="Linington R.G."/>
        </authorList>
    </citation>
    <scope>NUCLEOTIDE SEQUENCE [LARGE SCALE GENOMIC DNA]</scope>
    <source>
        <strain evidence="10 11">RL17-338-BIF-B</strain>
    </source>
</reference>
<geneLocation type="plasmid" evidence="10">
    <name>pl1</name>
</geneLocation>
<proteinExistence type="inferred from homology"/>
<keyword evidence="6 7" id="KW-0456">Lyase</keyword>
<dbReference type="InterPro" id="IPR005888">
    <property type="entry name" value="dTDP_Gluc_deHydtase"/>
</dbReference>
<dbReference type="PANTHER" id="PTHR43000">
    <property type="entry name" value="DTDP-D-GLUCOSE 4,6-DEHYDRATASE-RELATED"/>
    <property type="match status" value="1"/>
</dbReference>
<evidence type="ECO:0000256" key="7">
    <source>
        <dbReference type="RuleBase" id="RU004473"/>
    </source>
</evidence>
<dbReference type="EMBL" id="JAOALG010000003">
    <property type="protein sequence ID" value="MEQ5844290.1"/>
    <property type="molecule type" value="Genomic_DNA"/>
</dbReference>
<evidence type="ECO:0000256" key="3">
    <source>
        <dbReference type="ARBA" id="ARBA00008178"/>
    </source>
</evidence>
<gene>
    <name evidence="10" type="primary">rfbB</name>
    <name evidence="10" type="ORF">N0A02_33040</name>
</gene>
<feature type="region of interest" description="Disordered" evidence="8">
    <location>
        <begin position="149"/>
        <end position="169"/>
    </location>
</feature>
<dbReference type="GO" id="GO:0008460">
    <property type="term" value="F:dTDP-glucose 4,6-dehydratase activity"/>
    <property type="evidence" value="ECO:0007669"/>
    <property type="project" value="UniProtKB-EC"/>
</dbReference>
<keyword evidence="10" id="KW-0614">Plasmid</keyword>
<organism evidence="10 11">
    <name type="scientific">Paraburkholderia acidicola</name>
    <dbReference type="NCBI Taxonomy" id="1912599"/>
    <lineage>
        <taxon>Bacteria</taxon>
        <taxon>Pseudomonadati</taxon>
        <taxon>Pseudomonadota</taxon>
        <taxon>Betaproteobacteria</taxon>
        <taxon>Burkholderiales</taxon>
        <taxon>Burkholderiaceae</taxon>
        <taxon>Paraburkholderia</taxon>
    </lineage>
</organism>
<evidence type="ECO:0000256" key="2">
    <source>
        <dbReference type="ARBA" id="ARBA00001911"/>
    </source>
</evidence>
<evidence type="ECO:0000256" key="5">
    <source>
        <dbReference type="ARBA" id="ARBA00023027"/>
    </source>
</evidence>
<dbReference type="Pfam" id="PF16363">
    <property type="entry name" value="GDP_Man_Dehyd"/>
    <property type="match status" value="1"/>
</dbReference>
<dbReference type="RefSeq" id="WP_349545889.1">
    <property type="nucleotide sequence ID" value="NZ_JAOALG010000003.1"/>
</dbReference>
<evidence type="ECO:0000256" key="4">
    <source>
        <dbReference type="ARBA" id="ARBA00011990"/>
    </source>
</evidence>
<dbReference type="InterPro" id="IPR016040">
    <property type="entry name" value="NAD(P)-bd_dom"/>
</dbReference>
<dbReference type="SUPFAM" id="SSF51735">
    <property type="entry name" value="NAD(P)-binding Rossmann-fold domains"/>
    <property type="match status" value="1"/>
</dbReference>
<evidence type="ECO:0000313" key="10">
    <source>
        <dbReference type="EMBL" id="MEQ5844290.1"/>
    </source>
</evidence>
<comment type="caution">
    <text evidence="10">The sequence shown here is derived from an EMBL/GenBank/DDBJ whole genome shotgun (WGS) entry which is preliminary data.</text>
</comment>